<feature type="domain" description="Response regulatory" evidence="6">
    <location>
        <begin position="3"/>
        <end position="121"/>
    </location>
</feature>
<proteinExistence type="predicted"/>
<dbReference type="GO" id="GO:0003700">
    <property type="term" value="F:DNA-binding transcription factor activity"/>
    <property type="evidence" value="ECO:0007669"/>
    <property type="project" value="InterPro"/>
</dbReference>
<dbReference type="Proteomes" id="UP000570361">
    <property type="component" value="Unassembled WGS sequence"/>
</dbReference>
<dbReference type="SUPFAM" id="SSF52172">
    <property type="entry name" value="CheY-like"/>
    <property type="match status" value="1"/>
</dbReference>
<evidence type="ECO:0000313" key="7">
    <source>
        <dbReference type="EMBL" id="MBB3111847.1"/>
    </source>
</evidence>
<dbReference type="GO" id="GO:0000160">
    <property type="term" value="P:phosphorelay signal transduction system"/>
    <property type="evidence" value="ECO:0007669"/>
    <property type="project" value="InterPro"/>
</dbReference>
<dbReference type="PANTHER" id="PTHR43280:SF2">
    <property type="entry name" value="HTH-TYPE TRANSCRIPTIONAL REGULATOR EXSA"/>
    <property type="match status" value="1"/>
</dbReference>
<keyword evidence="8" id="KW-1185">Reference proteome</keyword>
<name>A0A7W5AZW6_9BACL</name>
<keyword evidence="2" id="KW-0238">DNA-binding</keyword>
<dbReference type="InterPro" id="IPR041522">
    <property type="entry name" value="CdaR_GGDEF"/>
</dbReference>
<dbReference type="Pfam" id="PF17853">
    <property type="entry name" value="GGDEF_2"/>
    <property type="match status" value="1"/>
</dbReference>
<feature type="modified residue" description="4-aspartylphosphate" evidence="4">
    <location>
        <position position="56"/>
    </location>
</feature>
<dbReference type="PRINTS" id="PR00032">
    <property type="entry name" value="HTHARAC"/>
</dbReference>
<gene>
    <name evidence="7" type="ORF">FHS18_003915</name>
</gene>
<dbReference type="Pfam" id="PF12833">
    <property type="entry name" value="HTH_18"/>
    <property type="match status" value="1"/>
</dbReference>
<accession>A0A7W5AZW6</accession>
<feature type="domain" description="HTH araC/xylS-type" evidence="5">
    <location>
        <begin position="437"/>
        <end position="535"/>
    </location>
</feature>
<dbReference type="RefSeq" id="WP_183601703.1">
    <property type="nucleotide sequence ID" value="NZ_JACHXK010000009.1"/>
</dbReference>
<dbReference type="SMART" id="SM00342">
    <property type="entry name" value="HTH_ARAC"/>
    <property type="match status" value="1"/>
</dbReference>
<keyword evidence="4" id="KW-0597">Phosphoprotein</keyword>
<protein>
    <submittedName>
        <fullName evidence="7">Two-component system response regulator YesN</fullName>
    </submittedName>
</protein>
<evidence type="ECO:0000256" key="1">
    <source>
        <dbReference type="ARBA" id="ARBA00023015"/>
    </source>
</evidence>
<dbReference type="GO" id="GO:0043565">
    <property type="term" value="F:sequence-specific DNA binding"/>
    <property type="evidence" value="ECO:0007669"/>
    <property type="project" value="InterPro"/>
</dbReference>
<dbReference type="PROSITE" id="PS01124">
    <property type="entry name" value="HTH_ARAC_FAMILY_2"/>
    <property type="match status" value="1"/>
</dbReference>
<dbReference type="InterPro" id="IPR018062">
    <property type="entry name" value="HTH_AraC-typ_CS"/>
</dbReference>
<keyword evidence="3" id="KW-0804">Transcription</keyword>
<dbReference type="InterPro" id="IPR020449">
    <property type="entry name" value="Tscrpt_reg_AraC-type_HTH"/>
</dbReference>
<dbReference type="Gene3D" id="3.40.50.2300">
    <property type="match status" value="1"/>
</dbReference>
<evidence type="ECO:0000256" key="4">
    <source>
        <dbReference type="PROSITE-ProRule" id="PRU00169"/>
    </source>
</evidence>
<dbReference type="EMBL" id="JACHXK010000009">
    <property type="protein sequence ID" value="MBB3111847.1"/>
    <property type="molecule type" value="Genomic_DNA"/>
</dbReference>
<dbReference type="PROSITE" id="PS00041">
    <property type="entry name" value="HTH_ARAC_FAMILY_1"/>
    <property type="match status" value="1"/>
</dbReference>
<dbReference type="CDD" id="cd17536">
    <property type="entry name" value="REC_YesN-like"/>
    <property type="match status" value="1"/>
</dbReference>
<evidence type="ECO:0000256" key="2">
    <source>
        <dbReference type="ARBA" id="ARBA00023125"/>
    </source>
</evidence>
<dbReference type="PROSITE" id="PS50110">
    <property type="entry name" value="RESPONSE_REGULATORY"/>
    <property type="match status" value="1"/>
</dbReference>
<dbReference type="Pfam" id="PF00072">
    <property type="entry name" value="Response_reg"/>
    <property type="match status" value="1"/>
</dbReference>
<evidence type="ECO:0000259" key="6">
    <source>
        <dbReference type="PROSITE" id="PS50110"/>
    </source>
</evidence>
<evidence type="ECO:0000313" key="8">
    <source>
        <dbReference type="Proteomes" id="UP000570361"/>
    </source>
</evidence>
<dbReference type="AlphaFoldDB" id="A0A7W5AZW6"/>
<comment type="caution">
    <text evidence="7">The sequence shown here is derived from an EMBL/GenBank/DDBJ whole genome shotgun (WGS) entry which is preliminary data.</text>
</comment>
<organism evidence="7 8">
    <name type="scientific">Paenibacillus phyllosphaerae</name>
    <dbReference type="NCBI Taxonomy" id="274593"/>
    <lineage>
        <taxon>Bacteria</taxon>
        <taxon>Bacillati</taxon>
        <taxon>Bacillota</taxon>
        <taxon>Bacilli</taxon>
        <taxon>Bacillales</taxon>
        <taxon>Paenibacillaceae</taxon>
        <taxon>Paenibacillus</taxon>
    </lineage>
</organism>
<dbReference type="InterPro" id="IPR009057">
    <property type="entry name" value="Homeodomain-like_sf"/>
</dbReference>
<dbReference type="InterPro" id="IPR018060">
    <property type="entry name" value="HTH_AraC"/>
</dbReference>
<keyword evidence="1" id="KW-0805">Transcription regulation</keyword>
<dbReference type="PANTHER" id="PTHR43280">
    <property type="entry name" value="ARAC-FAMILY TRANSCRIPTIONAL REGULATOR"/>
    <property type="match status" value="1"/>
</dbReference>
<dbReference type="SMART" id="SM00448">
    <property type="entry name" value="REC"/>
    <property type="match status" value="1"/>
</dbReference>
<dbReference type="InterPro" id="IPR001789">
    <property type="entry name" value="Sig_transdc_resp-reg_receiver"/>
</dbReference>
<evidence type="ECO:0000256" key="3">
    <source>
        <dbReference type="ARBA" id="ARBA00023163"/>
    </source>
</evidence>
<reference evidence="7 8" key="1">
    <citation type="submission" date="2020-08" db="EMBL/GenBank/DDBJ databases">
        <title>Genomic Encyclopedia of Type Strains, Phase III (KMG-III): the genomes of soil and plant-associated and newly described type strains.</title>
        <authorList>
            <person name="Whitman W."/>
        </authorList>
    </citation>
    <scope>NUCLEOTIDE SEQUENCE [LARGE SCALE GENOMIC DNA]</scope>
    <source>
        <strain evidence="7 8">CECT 5862</strain>
    </source>
</reference>
<evidence type="ECO:0000259" key="5">
    <source>
        <dbReference type="PROSITE" id="PS01124"/>
    </source>
</evidence>
<dbReference type="InterPro" id="IPR011006">
    <property type="entry name" value="CheY-like_superfamily"/>
</dbReference>
<dbReference type="Gene3D" id="1.10.10.60">
    <property type="entry name" value="Homeodomain-like"/>
    <property type="match status" value="2"/>
</dbReference>
<sequence>MHRILIVDDETIFRRGLRKMIESSGSGVWEVVGEAKDGYDALEQIEQLAPDVLLTDIRMPRMDGISLQQIVKERFPKLRVIVLSGYDEFTYLQQSLRHGVRDYLMKPVEREELFHALGKLAVELDAAQKEQESHAPEPPDAARVRQQVSEHLVAGLLRGEVHASELALLGRIGRPLDEPCFACMIIKLDKDALDQDRYAKADPSLFQLYIQQMVQELLDQKAKGFAFVISDTEVVALINVKQQPQAEEELTLMSASIRKRMISLSNLTVTIGLGRILEGADSIPQSFAEARIALLHRLIVGGDRVLSYSQTRQSHHELALDVKEWSWDLLETAIYEGKIEETQQLVRTFITDLCQHAKSPETIHQQLCKLLIYYYEQAEKLQLTKAWLGDKTIQSAMLELCSITSRAELIDLCSRQLGRLAGCMAKSPRQQGSDPIERALRYVKQHYRQPLTLRDVAEHVYLNPAYFCTLFKQRTGKSLVEYWTDLRIHEAKKQLSSSNEKVTVIAESIGFGNVRHFNRVFKNATGATPNDYREQARAMIGHS</sequence>
<dbReference type="SUPFAM" id="SSF46689">
    <property type="entry name" value="Homeodomain-like"/>
    <property type="match status" value="2"/>
</dbReference>